<dbReference type="EMBL" id="LDPH01000004">
    <property type="protein sequence ID" value="KLV27273.1"/>
    <property type="molecule type" value="Genomic_DNA"/>
</dbReference>
<evidence type="ECO:0000256" key="4">
    <source>
        <dbReference type="ARBA" id="ARBA00022801"/>
    </source>
</evidence>
<dbReference type="PATRIC" id="fig|1397.4.peg.4103"/>
<feature type="transmembrane region" description="Helical" evidence="8">
    <location>
        <begin position="173"/>
        <end position="196"/>
    </location>
</feature>
<keyword evidence="4" id="KW-0378">Hydrolase</keyword>
<keyword evidence="7" id="KW-0802">TPR repeat</keyword>
<keyword evidence="5 8" id="KW-1133">Transmembrane helix</keyword>
<evidence type="ECO:0000256" key="7">
    <source>
        <dbReference type="PROSITE-ProRule" id="PRU00339"/>
    </source>
</evidence>
<evidence type="ECO:0000256" key="3">
    <source>
        <dbReference type="ARBA" id="ARBA00022692"/>
    </source>
</evidence>
<evidence type="ECO:0000256" key="1">
    <source>
        <dbReference type="ARBA" id="ARBA00004141"/>
    </source>
</evidence>
<sequence length="505" mass="58862">MELEHYKYWRIIHILVNEYQYKIIYLSEDQQEIWLEAQENKSKSPVIRLFQIDINWSNWLSRDIERTALNAERIRSSLHSRSLRVVSIYISAYPPVDSYEHIINPVFLSPNKKIQIETVLLDRSVQDWEIGEYKIAELQGMPETEAERETHIQKYKDAIFTRLRQNEKEERQLFNFGKPCITYFFIAIQVIVFFLMELSGGSTNSETLIKWGAKVNYLIANGEWWRFVTPVFLHIGILHLLMNSIALYYVGPLIERIFGSSRFMFIYLFAGFSGVFASYLLSPSLSAGASGAIFGCFGALLYFAWRFPQLFFRVMGWNVIIIIIINLIFGFTIQGIDNAGHIGGLIGGFLATAIVHFPKKKNWKIQLGAAFVTILLLGIGVLYSFHQDVLQRQEQSAYMLIHDYIHDEKFHQAELALEKLEPKNNEDYYFLLSYIQLKKSNLNDAEKNLQKTIAINPEFHEAYYNLAVVSIYNKNLEEARKYLQSAIKLDENNSKYLLLWDKIKE</sequence>
<dbReference type="GO" id="GO:0004252">
    <property type="term" value="F:serine-type endopeptidase activity"/>
    <property type="evidence" value="ECO:0007669"/>
    <property type="project" value="InterPro"/>
</dbReference>
<feature type="transmembrane region" description="Helical" evidence="8">
    <location>
        <begin position="231"/>
        <end position="251"/>
    </location>
</feature>
<dbReference type="PANTHER" id="PTHR43731">
    <property type="entry name" value="RHOMBOID PROTEASE"/>
    <property type="match status" value="1"/>
</dbReference>
<dbReference type="InterPro" id="IPR019734">
    <property type="entry name" value="TPR_rpt"/>
</dbReference>
<dbReference type="SUPFAM" id="SSF144091">
    <property type="entry name" value="Rhomboid-like"/>
    <property type="match status" value="1"/>
</dbReference>
<dbReference type="InterPro" id="IPR035952">
    <property type="entry name" value="Rhomboid-like_sf"/>
</dbReference>
<gene>
    <name evidence="10" type="ORF">ABW02_07090</name>
</gene>
<dbReference type="PANTHER" id="PTHR43731:SF14">
    <property type="entry name" value="PRESENILIN-ASSOCIATED RHOMBOID-LIKE PROTEIN, MITOCHONDRIAL"/>
    <property type="match status" value="1"/>
</dbReference>
<dbReference type="InterPro" id="IPR022764">
    <property type="entry name" value="Peptidase_S54_rhomboid_dom"/>
</dbReference>
<evidence type="ECO:0000313" key="10">
    <source>
        <dbReference type="EMBL" id="KLV27273.1"/>
    </source>
</evidence>
<dbReference type="Gene3D" id="1.25.40.10">
    <property type="entry name" value="Tetratricopeptide repeat domain"/>
    <property type="match status" value="1"/>
</dbReference>
<dbReference type="Proteomes" id="UP000036045">
    <property type="component" value="Unassembled WGS sequence"/>
</dbReference>
<comment type="caution">
    <text evidence="10">The sequence shown here is derived from an EMBL/GenBank/DDBJ whole genome shotgun (WGS) entry which is preliminary data.</text>
</comment>
<proteinExistence type="inferred from homology"/>
<dbReference type="AlphaFoldDB" id="A0A0J1IMX6"/>
<keyword evidence="3 8" id="KW-0812">Transmembrane</keyword>
<organism evidence="10 11">
    <name type="scientific">Niallia circulans</name>
    <name type="common">Bacillus circulans</name>
    <dbReference type="NCBI Taxonomy" id="1397"/>
    <lineage>
        <taxon>Bacteria</taxon>
        <taxon>Bacillati</taxon>
        <taxon>Bacillota</taxon>
        <taxon>Bacilli</taxon>
        <taxon>Bacillales</taxon>
        <taxon>Bacillaceae</taxon>
        <taxon>Niallia</taxon>
    </lineage>
</organism>
<feature type="repeat" description="TPR" evidence="7">
    <location>
        <begin position="460"/>
        <end position="493"/>
    </location>
</feature>
<dbReference type="Pfam" id="PF01694">
    <property type="entry name" value="Rhomboid"/>
    <property type="match status" value="1"/>
</dbReference>
<dbReference type="OrthoDB" id="9813074at2"/>
<evidence type="ECO:0000313" key="11">
    <source>
        <dbReference type="Proteomes" id="UP000036045"/>
    </source>
</evidence>
<dbReference type="InterPro" id="IPR011990">
    <property type="entry name" value="TPR-like_helical_dom_sf"/>
</dbReference>
<keyword evidence="6 8" id="KW-0472">Membrane</keyword>
<evidence type="ECO:0000256" key="2">
    <source>
        <dbReference type="ARBA" id="ARBA00009045"/>
    </source>
</evidence>
<comment type="similarity">
    <text evidence="2">Belongs to the peptidase S54 family.</text>
</comment>
<comment type="subcellular location">
    <subcellularLocation>
        <location evidence="1">Membrane</location>
        <topology evidence="1">Multi-pass membrane protein</topology>
    </subcellularLocation>
</comment>
<dbReference type="SUPFAM" id="SSF48452">
    <property type="entry name" value="TPR-like"/>
    <property type="match status" value="1"/>
</dbReference>
<reference evidence="10 11" key="1">
    <citation type="submission" date="2015-05" db="EMBL/GenBank/DDBJ databases">
        <title>Whole genome sequence and identification of bacterial endophytes from Costus igneus.</title>
        <authorList>
            <person name="Lee Y.P."/>
            <person name="Gan H.M."/>
            <person name="Eng W."/>
            <person name="Wheatley M.S."/>
            <person name="Caraballo A."/>
            <person name="Polter S."/>
            <person name="Savka M.A."/>
            <person name="Hudson A.O."/>
        </authorList>
    </citation>
    <scope>NUCLEOTIDE SEQUENCE [LARGE SCALE GENOMIC DNA]</scope>
    <source>
        <strain evidence="10 11">RIT379</strain>
    </source>
</reference>
<feature type="domain" description="Peptidase S54 rhomboid" evidence="9">
    <location>
        <begin position="222"/>
        <end position="356"/>
    </location>
</feature>
<keyword evidence="11" id="KW-1185">Reference proteome</keyword>
<evidence type="ECO:0000259" key="9">
    <source>
        <dbReference type="Pfam" id="PF01694"/>
    </source>
</evidence>
<dbReference type="PROSITE" id="PS50005">
    <property type="entry name" value="TPR"/>
    <property type="match status" value="2"/>
</dbReference>
<dbReference type="Gene3D" id="1.20.1540.10">
    <property type="entry name" value="Rhomboid-like"/>
    <property type="match status" value="1"/>
</dbReference>
<dbReference type="Pfam" id="PF14559">
    <property type="entry name" value="TPR_19"/>
    <property type="match status" value="1"/>
</dbReference>
<feature type="transmembrane region" description="Helical" evidence="8">
    <location>
        <begin position="317"/>
        <end position="336"/>
    </location>
</feature>
<evidence type="ECO:0000256" key="8">
    <source>
        <dbReference type="SAM" id="Phobius"/>
    </source>
</evidence>
<evidence type="ECO:0000256" key="5">
    <source>
        <dbReference type="ARBA" id="ARBA00022989"/>
    </source>
</evidence>
<name>A0A0J1IMX6_NIACI</name>
<feature type="transmembrane region" description="Helical" evidence="8">
    <location>
        <begin position="263"/>
        <end position="281"/>
    </location>
</feature>
<feature type="transmembrane region" description="Helical" evidence="8">
    <location>
        <begin position="287"/>
        <end position="305"/>
    </location>
</feature>
<dbReference type="RefSeq" id="WP_047941255.1">
    <property type="nucleotide sequence ID" value="NZ_LDPH01000004.1"/>
</dbReference>
<evidence type="ECO:0000256" key="6">
    <source>
        <dbReference type="ARBA" id="ARBA00023136"/>
    </source>
</evidence>
<feature type="repeat" description="TPR" evidence="7">
    <location>
        <begin position="426"/>
        <end position="459"/>
    </location>
</feature>
<feature type="transmembrane region" description="Helical" evidence="8">
    <location>
        <begin position="365"/>
        <end position="385"/>
    </location>
</feature>
<dbReference type="InterPro" id="IPR050925">
    <property type="entry name" value="Rhomboid_protease_S54"/>
</dbReference>
<dbReference type="GO" id="GO:0016020">
    <property type="term" value="C:membrane"/>
    <property type="evidence" value="ECO:0007669"/>
    <property type="project" value="UniProtKB-SubCell"/>
</dbReference>
<feature type="transmembrane region" description="Helical" evidence="8">
    <location>
        <begin position="342"/>
        <end position="358"/>
    </location>
</feature>
<accession>A0A0J1IMX6</accession>
<protein>
    <recommendedName>
        <fullName evidence="9">Peptidase S54 rhomboid domain-containing protein</fullName>
    </recommendedName>
</protein>
<dbReference type="SMART" id="SM00028">
    <property type="entry name" value="TPR"/>
    <property type="match status" value="2"/>
</dbReference>